<dbReference type="PANTHER" id="PTHR43798">
    <property type="entry name" value="MONOACYLGLYCEROL LIPASE"/>
    <property type="match status" value="1"/>
</dbReference>
<dbReference type="RefSeq" id="WP_257925652.1">
    <property type="nucleotide sequence ID" value="NZ_JAMXQV010000030.1"/>
</dbReference>
<dbReference type="PRINTS" id="PR00111">
    <property type="entry name" value="ABHYDROLASE"/>
</dbReference>
<dbReference type="InterPro" id="IPR000073">
    <property type="entry name" value="AB_hydrolase_1"/>
</dbReference>
<dbReference type="Pfam" id="PF12697">
    <property type="entry name" value="Abhydrolase_6"/>
    <property type="match status" value="1"/>
</dbReference>
<dbReference type="EMBL" id="JAMXQV010000030">
    <property type="protein sequence ID" value="MCR6489078.1"/>
    <property type="molecule type" value="Genomic_DNA"/>
</dbReference>
<proteinExistence type="predicted"/>
<dbReference type="AlphaFoldDB" id="A0A9X2NKJ2"/>
<sequence>MTPEIHVRQDGPRDAPALLLIHGSASSSRSWDALVPLLTGAHHVIRVDLLGHGRSAKPADADYRIPAQARRIAAALDHLGVATAVVAGHSTGGSSATALAEERPDLVTALVLLDSGPSLDTYIAPPLAPPSGEPLTDDEIRAAMATAFSRPGYEPPQELVDDVRAMSFASFAASLQGAREYLTEKPLPDRLTALGTPLLVLFGEDDRRWRPSSALAAYRAVPGARVEPLAGVGHSPMLEDPPRTAARLLAFTARSATP</sequence>
<evidence type="ECO:0000313" key="2">
    <source>
        <dbReference type="EMBL" id="MCR6489078.1"/>
    </source>
</evidence>
<feature type="domain" description="AB hydrolase-1" evidence="1">
    <location>
        <begin position="18"/>
        <end position="246"/>
    </location>
</feature>
<accession>A0A9X2NKJ2</accession>
<evidence type="ECO:0000259" key="1">
    <source>
        <dbReference type="Pfam" id="PF12697"/>
    </source>
</evidence>
<keyword evidence="2" id="KW-0378">Hydrolase</keyword>
<dbReference type="SUPFAM" id="SSF53474">
    <property type="entry name" value="alpha/beta-Hydrolases"/>
    <property type="match status" value="1"/>
</dbReference>
<dbReference type="GO" id="GO:0047372">
    <property type="term" value="F:monoacylglycerol lipase activity"/>
    <property type="evidence" value="ECO:0007669"/>
    <property type="project" value="TreeGrafter"/>
</dbReference>
<gene>
    <name evidence="2" type="ORF">M8542_40255</name>
</gene>
<dbReference type="Gene3D" id="3.40.50.1820">
    <property type="entry name" value="alpha/beta hydrolase"/>
    <property type="match status" value="1"/>
</dbReference>
<dbReference type="InterPro" id="IPR029058">
    <property type="entry name" value="AB_hydrolase_fold"/>
</dbReference>
<organism evidence="2 3">
    <name type="scientific">Amycolatopsis iheyensis</name>
    <dbReference type="NCBI Taxonomy" id="2945988"/>
    <lineage>
        <taxon>Bacteria</taxon>
        <taxon>Bacillati</taxon>
        <taxon>Actinomycetota</taxon>
        <taxon>Actinomycetes</taxon>
        <taxon>Pseudonocardiales</taxon>
        <taxon>Pseudonocardiaceae</taxon>
        <taxon>Amycolatopsis</taxon>
    </lineage>
</organism>
<name>A0A9X2NKJ2_9PSEU</name>
<keyword evidence="3" id="KW-1185">Reference proteome</keyword>
<dbReference type="GO" id="GO:0046464">
    <property type="term" value="P:acylglycerol catabolic process"/>
    <property type="evidence" value="ECO:0007669"/>
    <property type="project" value="TreeGrafter"/>
</dbReference>
<comment type="caution">
    <text evidence="2">The sequence shown here is derived from an EMBL/GenBank/DDBJ whole genome shotgun (WGS) entry which is preliminary data.</text>
</comment>
<dbReference type="GO" id="GO:0016020">
    <property type="term" value="C:membrane"/>
    <property type="evidence" value="ECO:0007669"/>
    <property type="project" value="TreeGrafter"/>
</dbReference>
<dbReference type="PANTHER" id="PTHR43798:SF5">
    <property type="entry name" value="MONOACYLGLYCEROL LIPASE ABHD6"/>
    <property type="match status" value="1"/>
</dbReference>
<dbReference type="Proteomes" id="UP001144096">
    <property type="component" value="Unassembled WGS sequence"/>
</dbReference>
<reference evidence="2" key="1">
    <citation type="submission" date="2022-06" db="EMBL/GenBank/DDBJ databases">
        <title>Amycolatopsis iheyaensis sp. nov., a new species of the genus Amycolatopsis isolated from soil in Iheya island, Japan.</title>
        <authorList>
            <person name="Ngamcharungchit C."/>
            <person name="Kanto H."/>
            <person name="Take A."/>
            <person name="Intra B."/>
            <person name="Matsumoto A."/>
            <person name="Panbangred W."/>
            <person name="Inahashi Y."/>
        </authorList>
    </citation>
    <scope>NUCLEOTIDE SEQUENCE</scope>
    <source>
        <strain evidence="2">OK19-0408</strain>
    </source>
</reference>
<protein>
    <submittedName>
        <fullName evidence="2">Alpha/beta hydrolase</fullName>
    </submittedName>
</protein>
<dbReference type="InterPro" id="IPR050266">
    <property type="entry name" value="AB_hydrolase_sf"/>
</dbReference>
<evidence type="ECO:0000313" key="3">
    <source>
        <dbReference type="Proteomes" id="UP001144096"/>
    </source>
</evidence>